<sequence>MFDAGHDLTPCRSVGAQLVGTIAAPGTAAVRVSGKLLYQRGLLMHLTNPKSILAWIALMTLGPGSDRHNVLRLNAKTWRWLQ</sequence>
<name>A0ABM9EF69_9HYPH</name>
<dbReference type="EMBL" id="CAKXZT010000163">
    <property type="protein sequence ID" value="CAH2408005.1"/>
    <property type="molecule type" value="Genomic_DNA"/>
</dbReference>
<keyword evidence="2" id="KW-1185">Reference proteome</keyword>
<proteinExistence type="predicted"/>
<evidence type="ECO:0000313" key="2">
    <source>
        <dbReference type="Proteomes" id="UP001153050"/>
    </source>
</evidence>
<organism evidence="1 2">
    <name type="scientific">Mesorhizobium escarrei</name>
    <dbReference type="NCBI Taxonomy" id="666018"/>
    <lineage>
        <taxon>Bacteria</taxon>
        <taxon>Pseudomonadati</taxon>
        <taxon>Pseudomonadota</taxon>
        <taxon>Alphaproteobacteria</taxon>
        <taxon>Hyphomicrobiales</taxon>
        <taxon>Phyllobacteriaceae</taxon>
        <taxon>Mesorhizobium</taxon>
    </lineage>
</organism>
<protein>
    <submittedName>
        <fullName evidence="1">Uncharacterized protein</fullName>
    </submittedName>
</protein>
<evidence type="ECO:0000313" key="1">
    <source>
        <dbReference type="EMBL" id="CAH2408005.1"/>
    </source>
</evidence>
<gene>
    <name evidence="1" type="ORF">MES5069_650001</name>
</gene>
<accession>A0ABM9EF69</accession>
<dbReference type="Proteomes" id="UP001153050">
    <property type="component" value="Unassembled WGS sequence"/>
</dbReference>
<comment type="caution">
    <text evidence="1">The sequence shown here is derived from an EMBL/GenBank/DDBJ whole genome shotgun (WGS) entry which is preliminary data.</text>
</comment>
<reference evidence="1 2" key="1">
    <citation type="submission" date="2022-03" db="EMBL/GenBank/DDBJ databases">
        <authorList>
            <person name="Brunel B."/>
        </authorList>
    </citation>
    <scope>NUCLEOTIDE SEQUENCE [LARGE SCALE GENOMIC DNA]</scope>
    <source>
        <strain evidence="1">STM5069sample</strain>
    </source>
</reference>